<dbReference type="Gene3D" id="1.10.640.10">
    <property type="entry name" value="Haem peroxidase domain superfamily, animal type"/>
    <property type="match status" value="2"/>
</dbReference>
<proteinExistence type="predicted"/>
<dbReference type="GO" id="GO:0020037">
    <property type="term" value="F:heme binding"/>
    <property type="evidence" value="ECO:0007669"/>
    <property type="project" value="InterPro"/>
</dbReference>
<dbReference type="PROSITE" id="PS50292">
    <property type="entry name" value="PEROXIDASE_3"/>
    <property type="match status" value="1"/>
</dbReference>
<keyword evidence="2" id="KW-0223">Dioxygenase</keyword>
<organism evidence="6 7">
    <name type="scientific">Acyrthosiphon pisum</name>
    <name type="common">Pea aphid</name>
    <dbReference type="NCBI Taxonomy" id="7029"/>
    <lineage>
        <taxon>Eukaryota</taxon>
        <taxon>Metazoa</taxon>
        <taxon>Ecdysozoa</taxon>
        <taxon>Arthropoda</taxon>
        <taxon>Hexapoda</taxon>
        <taxon>Insecta</taxon>
        <taxon>Pterygota</taxon>
        <taxon>Neoptera</taxon>
        <taxon>Paraneoptera</taxon>
        <taxon>Hemiptera</taxon>
        <taxon>Sternorrhyncha</taxon>
        <taxon>Aphidomorpha</taxon>
        <taxon>Aphidoidea</taxon>
        <taxon>Aphididae</taxon>
        <taxon>Macrosiphini</taxon>
        <taxon>Acyrthosiphon</taxon>
    </lineage>
</organism>
<dbReference type="GO" id="GO:0016702">
    <property type="term" value="F:oxidoreductase activity, acting on single donors with incorporation of molecular oxygen, incorporation of two atoms of oxygen"/>
    <property type="evidence" value="ECO:0007669"/>
    <property type="project" value="TreeGrafter"/>
</dbReference>
<dbReference type="GO" id="GO:0004666">
    <property type="term" value="F:prostaglandin-endoperoxide synthase activity"/>
    <property type="evidence" value="ECO:0007669"/>
    <property type="project" value="TreeGrafter"/>
</dbReference>
<dbReference type="PANTHER" id="PTHR11903:SF39">
    <property type="entry name" value="PROSTAGLANDIN G_H SYNTHASE 2-LIKE"/>
    <property type="match status" value="1"/>
</dbReference>
<dbReference type="RefSeq" id="XP_029348547.1">
    <property type="nucleotide sequence ID" value="XM_029492687.1"/>
</dbReference>
<evidence type="ECO:0000256" key="2">
    <source>
        <dbReference type="ARBA" id="ARBA00022964"/>
    </source>
</evidence>
<evidence type="ECO:0000256" key="3">
    <source>
        <dbReference type="ARBA" id="ARBA00023002"/>
    </source>
</evidence>
<name>A0A8R2JX86_ACYPI</name>
<evidence type="ECO:0000256" key="1">
    <source>
        <dbReference type="ARBA" id="ARBA00022723"/>
    </source>
</evidence>
<reference evidence="7" key="1">
    <citation type="submission" date="2010-06" db="EMBL/GenBank/DDBJ databases">
        <authorList>
            <person name="Jiang H."/>
            <person name="Abraham K."/>
            <person name="Ali S."/>
            <person name="Alsbrooks S.L."/>
            <person name="Anim B.N."/>
            <person name="Anosike U.S."/>
            <person name="Attaway T."/>
            <person name="Bandaranaike D.P."/>
            <person name="Battles P.K."/>
            <person name="Bell S.N."/>
            <person name="Bell A.V."/>
            <person name="Beltran B."/>
            <person name="Bickham C."/>
            <person name="Bustamante Y."/>
            <person name="Caleb T."/>
            <person name="Canada A."/>
            <person name="Cardenas V."/>
            <person name="Carter K."/>
            <person name="Chacko J."/>
            <person name="Chandrabose M.N."/>
            <person name="Chavez D."/>
            <person name="Chavez A."/>
            <person name="Chen L."/>
            <person name="Chu H.-S."/>
            <person name="Claassen K.J."/>
            <person name="Cockrell R."/>
            <person name="Collins M."/>
            <person name="Cooper J.A."/>
            <person name="Cree A."/>
            <person name="Curry S.M."/>
            <person name="Da Y."/>
            <person name="Dao M.D."/>
            <person name="Das B."/>
            <person name="Davila M.-L."/>
            <person name="Davy-Carroll L."/>
            <person name="Denson S."/>
            <person name="Dinh H."/>
            <person name="Ebong V.E."/>
            <person name="Edwards J.R."/>
            <person name="Egan A."/>
            <person name="El-Daye J."/>
            <person name="Escobedo L."/>
            <person name="Fernandez S."/>
            <person name="Fernando P.R."/>
            <person name="Flagg N."/>
            <person name="Forbes L.D."/>
            <person name="Fowler R.G."/>
            <person name="Fu Q."/>
            <person name="Gabisi R.A."/>
            <person name="Ganer J."/>
            <person name="Garbino Pronczuk A."/>
            <person name="Garcia R.M."/>
            <person name="Garner T."/>
            <person name="Garrett T.E."/>
            <person name="Gonzalez D.A."/>
            <person name="Hamid H."/>
            <person name="Hawkins E.S."/>
            <person name="Hirani K."/>
            <person name="Hogues M.E."/>
            <person name="Hollins B."/>
            <person name="Hsiao C.-H."/>
            <person name="Jabil R."/>
            <person name="James M.L."/>
            <person name="Jhangiani S.N."/>
            <person name="Johnson B."/>
            <person name="Johnson Q."/>
            <person name="Joshi V."/>
            <person name="Kalu J.B."/>
            <person name="Kam C."/>
            <person name="Kashfia A."/>
            <person name="Keebler J."/>
            <person name="Kisamo H."/>
            <person name="Kovar C.L."/>
            <person name="Lago L.A."/>
            <person name="Lai C.-Y."/>
            <person name="Laidlaw J."/>
            <person name="Lara F."/>
            <person name="Le T.-K."/>
            <person name="Lee S.L."/>
            <person name="Legall F.H."/>
            <person name="Lemon S.J."/>
            <person name="Lewis L.R."/>
            <person name="Li B."/>
            <person name="Liu Y."/>
            <person name="Liu Y.-S."/>
            <person name="Lopez J."/>
            <person name="Lozado R.J."/>
            <person name="Lu J."/>
            <person name="Madu R.C."/>
            <person name="Maheshwari M."/>
            <person name="Maheshwari R."/>
            <person name="Malloy K."/>
            <person name="Martinez E."/>
            <person name="Mathew T."/>
            <person name="Mercado I.C."/>
            <person name="Mercado C."/>
            <person name="Meyer B."/>
            <person name="Montgomery K."/>
            <person name="Morgan M.B."/>
            <person name="Munidasa M."/>
            <person name="Nazareth L.V."/>
            <person name="Nelson J."/>
            <person name="Ng B.M."/>
            <person name="Nguyen N.B."/>
            <person name="Nguyen P.Q."/>
            <person name="Nguyen T."/>
            <person name="Obregon M."/>
            <person name="Okwuonu G.O."/>
            <person name="Onwere C.G."/>
            <person name="Orozco G."/>
            <person name="Parra A."/>
            <person name="Patel S."/>
            <person name="Patil S."/>
            <person name="Perez A."/>
            <person name="Perez Y."/>
            <person name="Pham C."/>
            <person name="Primus E.L."/>
            <person name="Pu L.-L."/>
            <person name="Puazo M."/>
            <person name="Qin X."/>
            <person name="Quiroz J.B."/>
            <person name="Reese J."/>
            <person name="Richards S."/>
            <person name="Rives C.M."/>
            <person name="Robberts R."/>
            <person name="Ruiz S.J."/>
            <person name="Ruiz M.J."/>
            <person name="Santibanez J."/>
            <person name="Schneider B.W."/>
            <person name="Sisson I."/>
            <person name="Smith M."/>
            <person name="Sodergren E."/>
            <person name="Song X.-Z."/>
            <person name="Song B.B."/>
            <person name="Summersgill H."/>
            <person name="Thelus R."/>
            <person name="Thornton R.D."/>
            <person name="Trejos Z.Y."/>
            <person name="Usmani K."/>
            <person name="Vattathil S."/>
            <person name="Villasana D."/>
            <person name="Walker D.L."/>
            <person name="Wang S."/>
            <person name="Wang K."/>
            <person name="White C.S."/>
            <person name="Williams A.C."/>
            <person name="Williamson J."/>
            <person name="Wilson K."/>
            <person name="Woghiren I.O."/>
            <person name="Woodworth J.R."/>
            <person name="Worley K.C."/>
            <person name="Wright R.A."/>
            <person name="Wu W."/>
            <person name="Young L."/>
            <person name="Zhang L."/>
            <person name="Zhang J."/>
            <person name="Zhu Y."/>
            <person name="Muzny D.M."/>
            <person name="Weinstock G."/>
            <person name="Gibbs R.A."/>
        </authorList>
    </citation>
    <scope>NUCLEOTIDE SEQUENCE [LARGE SCALE GENOMIC DNA]</scope>
    <source>
        <strain evidence="7">LSR1</strain>
    </source>
</reference>
<dbReference type="GO" id="GO:0005737">
    <property type="term" value="C:cytoplasm"/>
    <property type="evidence" value="ECO:0007669"/>
    <property type="project" value="TreeGrafter"/>
</dbReference>
<dbReference type="KEGG" id="api:100574163"/>
<dbReference type="PANTHER" id="PTHR11903">
    <property type="entry name" value="PROSTAGLANDIN G/H SYNTHASE"/>
    <property type="match status" value="1"/>
</dbReference>
<dbReference type="OrthoDB" id="6333650at2759"/>
<evidence type="ECO:0000256" key="5">
    <source>
        <dbReference type="PIRSR" id="PIRSR619791-2"/>
    </source>
</evidence>
<dbReference type="GO" id="GO:0004601">
    <property type="term" value="F:peroxidase activity"/>
    <property type="evidence" value="ECO:0007669"/>
    <property type="project" value="InterPro"/>
</dbReference>
<accession>A0A8R2JX86</accession>
<keyword evidence="4 5" id="KW-0408">Iron</keyword>
<feature type="binding site" description="axial binding residue" evidence="5">
    <location>
        <position position="59"/>
    </location>
    <ligand>
        <name>heme b</name>
        <dbReference type="ChEBI" id="CHEBI:60344"/>
    </ligand>
    <ligandPart>
        <name>Fe</name>
        <dbReference type="ChEBI" id="CHEBI:18248"/>
    </ligandPart>
</feature>
<dbReference type="GO" id="GO:0006979">
    <property type="term" value="P:response to oxidative stress"/>
    <property type="evidence" value="ECO:0007669"/>
    <property type="project" value="InterPro"/>
</dbReference>
<evidence type="ECO:0000256" key="4">
    <source>
        <dbReference type="ARBA" id="ARBA00023004"/>
    </source>
</evidence>
<dbReference type="GO" id="GO:0046872">
    <property type="term" value="F:metal ion binding"/>
    <property type="evidence" value="ECO:0007669"/>
    <property type="project" value="UniProtKB-KW"/>
</dbReference>
<keyword evidence="5" id="KW-0349">Heme</keyword>
<dbReference type="InterPro" id="IPR010255">
    <property type="entry name" value="Haem_peroxidase_sf"/>
</dbReference>
<dbReference type="InterPro" id="IPR050783">
    <property type="entry name" value="Oxylipin_biosynth_metab"/>
</dbReference>
<evidence type="ECO:0000313" key="6">
    <source>
        <dbReference type="EnsemblMetazoa" id="XP_029348547.1"/>
    </source>
</evidence>
<sequence length="249" mass="28058">MSTLWVREHNRVCDELSRKSPSWTDEQLYTTARKVVTGQMMTIMMKEILNVELRPEVNHHRMENISGSGTPIELYLTMAVSSLPENQQVSEAGLKDALKFMGNSKIGMFTAHNDDALTEYLTRTLMTISREHCIQGFNNYRRLLGLPAYNSFFDLTGNNETATELKNLYSTVEDVELLTGVLTERSISGVLPTAKVLSNSFVITAILTNNITAKHSWVPDTFGDVELFNLVKSASLKSLVYRNVDVNRD</sequence>
<dbReference type="AlphaFoldDB" id="A0A8R2JX86"/>
<dbReference type="GO" id="GO:0019371">
    <property type="term" value="P:cyclooxygenase pathway"/>
    <property type="evidence" value="ECO:0007669"/>
    <property type="project" value="TreeGrafter"/>
</dbReference>
<keyword evidence="3" id="KW-0560">Oxidoreductase</keyword>
<dbReference type="InterPro" id="IPR037120">
    <property type="entry name" value="Haem_peroxidase_sf_animal"/>
</dbReference>
<dbReference type="PRINTS" id="PR00457">
    <property type="entry name" value="ANPEROXIDASE"/>
</dbReference>
<keyword evidence="7" id="KW-1185">Reference proteome</keyword>
<dbReference type="InterPro" id="IPR019791">
    <property type="entry name" value="Haem_peroxidase_animal"/>
</dbReference>
<reference evidence="6" key="2">
    <citation type="submission" date="2022-06" db="UniProtKB">
        <authorList>
            <consortium name="EnsemblMetazoa"/>
        </authorList>
    </citation>
    <scope>IDENTIFICATION</scope>
</reference>
<dbReference type="GeneID" id="100574163"/>
<protein>
    <submittedName>
        <fullName evidence="6">Uncharacterized protein</fullName>
    </submittedName>
</protein>
<dbReference type="Proteomes" id="UP000007819">
    <property type="component" value="Unassembled WGS sequence"/>
</dbReference>
<dbReference type="Pfam" id="PF03098">
    <property type="entry name" value="An_peroxidase"/>
    <property type="match status" value="2"/>
</dbReference>
<keyword evidence="1 5" id="KW-0479">Metal-binding</keyword>
<evidence type="ECO:0000313" key="7">
    <source>
        <dbReference type="Proteomes" id="UP000007819"/>
    </source>
</evidence>
<dbReference type="SUPFAM" id="SSF48113">
    <property type="entry name" value="Heme-dependent peroxidases"/>
    <property type="match status" value="1"/>
</dbReference>
<dbReference type="GO" id="GO:0043005">
    <property type="term" value="C:neuron projection"/>
    <property type="evidence" value="ECO:0007669"/>
    <property type="project" value="TreeGrafter"/>
</dbReference>
<dbReference type="EnsemblMetazoa" id="XM_029492687.1">
    <property type="protein sequence ID" value="XP_029348547.1"/>
    <property type="gene ID" value="LOC100574163"/>
</dbReference>